<dbReference type="Proteomes" id="UP000245252">
    <property type="component" value="Unassembled WGS sequence"/>
</dbReference>
<gene>
    <name evidence="1" type="ORF">DEM27_02665</name>
</gene>
<dbReference type="Gene3D" id="3.30.2310.20">
    <property type="entry name" value="RelE-like"/>
    <property type="match status" value="1"/>
</dbReference>
<organism evidence="1 2">
    <name type="scientific">Metarhizobium album</name>
    <dbReference type="NCBI Taxonomy" id="2182425"/>
    <lineage>
        <taxon>Bacteria</taxon>
        <taxon>Pseudomonadati</taxon>
        <taxon>Pseudomonadota</taxon>
        <taxon>Alphaproteobacteria</taxon>
        <taxon>Hyphomicrobiales</taxon>
        <taxon>Rhizobiaceae</taxon>
        <taxon>Metarhizobium</taxon>
    </lineage>
</organism>
<comment type="caution">
    <text evidence="1">The sequence shown here is derived from an EMBL/GenBank/DDBJ whole genome shotgun (WGS) entry which is preliminary data.</text>
</comment>
<name>A0A2U2DXT1_9HYPH</name>
<dbReference type="SUPFAM" id="SSF143011">
    <property type="entry name" value="RelE-like"/>
    <property type="match status" value="1"/>
</dbReference>
<sequence>MKQIVVTREAQRSLSRMQPKRRAAIYAKLDAYARGEPVDIKRMQGKSYYRIRVGQDRVIIDDQGRVVMVIDAGPRGGIYKE</sequence>
<dbReference type="EMBL" id="QFBC01000001">
    <property type="protein sequence ID" value="PWE58106.1"/>
    <property type="molecule type" value="Genomic_DNA"/>
</dbReference>
<dbReference type="RefSeq" id="WP_109456622.1">
    <property type="nucleotide sequence ID" value="NZ_QFBC01000001.1"/>
</dbReference>
<protein>
    <submittedName>
        <fullName evidence="1">Cytotoxic translational repressor of toxin-antitoxin stability system</fullName>
    </submittedName>
</protein>
<evidence type="ECO:0000313" key="1">
    <source>
        <dbReference type="EMBL" id="PWE58106.1"/>
    </source>
</evidence>
<keyword evidence="2" id="KW-1185">Reference proteome</keyword>
<accession>A0A2U2DXT1</accession>
<dbReference type="AlphaFoldDB" id="A0A2U2DXT1"/>
<evidence type="ECO:0000313" key="2">
    <source>
        <dbReference type="Proteomes" id="UP000245252"/>
    </source>
</evidence>
<proteinExistence type="predicted"/>
<dbReference type="InterPro" id="IPR035093">
    <property type="entry name" value="RelE/ParE_toxin_dom_sf"/>
</dbReference>
<reference evidence="1 2" key="1">
    <citation type="submission" date="2018-05" db="EMBL/GenBank/DDBJ databases">
        <title>The draft genome of strain NS-104.</title>
        <authorList>
            <person name="Hang P."/>
            <person name="Jiang J."/>
        </authorList>
    </citation>
    <scope>NUCLEOTIDE SEQUENCE [LARGE SCALE GENOMIC DNA]</scope>
    <source>
        <strain evidence="1 2">NS-104</strain>
    </source>
</reference>
<dbReference type="OrthoDB" id="428094at2"/>